<dbReference type="AlphaFoldDB" id="A0AAD9MU78"/>
<keyword evidence="9" id="KW-1185">Reference proteome</keyword>
<dbReference type="InterPro" id="IPR000453">
    <property type="entry name" value="Chorismate_synth"/>
</dbReference>
<dbReference type="EC" id="4.2.3.5" evidence="3 7"/>
<evidence type="ECO:0000313" key="9">
    <source>
        <dbReference type="Proteomes" id="UP001208570"/>
    </source>
</evidence>
<dbReference type="GO" id="GO:0004107">
    <property type="term" value="F:chorismate synthase activity"/>
    <property type="evidence" value="ECO:0007669"/>
    <property type="project" value="UniProtKB-EC"/>
</dbReference>
<dbReference type="PROSITE" id="PS00787">
    <property type="entry name" value="CHORISMATE_SYNTHASE_1"/>
    <property type="match status" value="1"/>
</dbReference>
<evidence type="ECO:0000256" key="4">
    <source>
        <dbReference type="ARBA" id="ARBA00022605"/>
    </source>
</evidence>
<evidence type="ECO:0000256" key="3">
    <source>
        <dbReference type="ARBA" id="ARBA00013036"/>
    </source>
</evidence>
<protein>
    <recommendedName>
        <fullName evidence="3 7">Chorismate synthase</fullName>
        <ecNumber evidence="3 7">4.2.3.5</ecNumber>
    </recommendedName>
</protein>
<evidence type="ECO:0000313" key="8">
    <source>
        <dbReference type="EMBL" id="KAK2144011.1"/>
    </source>
</evidence>
<dbReference type="Proteomes" id="UP001208570">
    <property type="component" value="Unassembled WGS sequence"/>
</dbReference>
<dbReference type="EMBL" id="JAODUP010000793">
    <property type="protein sequence ID" value="KAK2144011.1"/>
    <property type="molecule type" value="Genomic_DNA"/>
</dbReference>
<comment type="caution">
    <text evidence="8">The sequence shown here is derived from an EMBL/GenBank/DDBJ whole genome shotgun (WGS) entry which is preliminary data.</text>
</comment>
<organism evidence="8 9">
    <name type="scientific">Paralvinella palmiformis</name>
    <dbReference type="NCBI Taxonomy" id="53620"/>
    <lineage>
        <taxon>Eukaryota</taxon>
        <taxon>Metazoa</taxon>
        <taxon>Spiralia</taxon>
        <taxon>Lophotrochozoa</taxon>
        <taxon>Annelida</taxon>
        <taxon>Polychaeta</taxon>
        <taxon>Sedentaria</taxon>
        <taxon>Canalipalpata</taxon>
        <taxon>Terebellida</taxon>
        <taxon>Terebelliformia</taxon>
        <taxon>Alvinellidae</taxon>
        <taxon>Paralvinella</taxon>
    </lineage>
</organism>
<dbReference type="PANTHER" id="PTHR21085:SF0">
    <property type="entry name" value="CHORISMATE SYNTHASE"/>
    <property type="match status" value="1"/>
</dbReference>
<comment type="pathway">
    <text evidence="1 7">Metabolic intermediate biosynthesis; chorismate biosynthesis; chorismate from D-erythrose 4-phosphate and phosphoenolpyruvate: step 7/7.</text>
</comment>
<keyword evidence="5 7" id="KW-0057">Aromatic amino acid biosynthesis</keyword>
<evidence type="ECO:0000256" key="7">
    <source>
        <dbReference type="RuleBase" id="RU000605"/>
    </source>
</evidence>
<dbReference type="PROSITE" id="PS00788">
    <property type="entry name" value="CHORISMATE_SYNTHASE_2"/>
    <property type="match status" value="1"/>
</dbReference>
<dbReference type="InterPro" id="IPR035904">
    <property type="entry name" value="Chorismate_synth_AroC_sf"/>
</dbReference>
<accession>A0AAD9MU78</accession>
<comment type="catalytic activity">
    <reaction evidence="7">
        <text>5-O-(1-carboxyvinyl)-3-phosphoshikimate = chorismate + phosphate</text>
        <dbReference type="Rhea" id="RHEA:21020"/>
        <dbReference type="ChEBI" id="CHEBI:29748"/>
        <dbReference type="ChEBI" id="CHEBI:43474"/>
        <dbReference type="ChEBI" id="CHEBI:57701"/>
        <dbReference type="EC" id="4.2.3.5"/>
    </reaction>
</comment>
<dbReference type="SUPFAM" id="SSF103263">
    <property type="entry name" value="Chorismate synthase, AroC"/>
    <property type="match status" value="1"/>
</dbReference>
<dbReference type="GO" id="GO:0009423">
    <property type="term" value="P:chorismate biosynthetic process"/>
    <property type="evidence" value="ECO:0007669"/>
    <property type="project" value="TreeGrafter"/>
</dbReference>
<keyword evidence="4 7" id="KW-0028">Amino-acid biosynthesis</keyword>
<evidence type="ECO:0000256" key="1">
    <source>
        <dbReference type="ARBA" id="ARBA00005044"/>
    </source>
</evidence>
<dbReference type="CDD" id="cd07304">
    <property type="entry name" value="Chorismate_synthase"/>
    <property type="match status" value="1"/>
</dbReference>
<dbReference type="GO" id="GO:0009073">
    <property type="term" value="P:aromatic amino acid family biosynthetic process"/>
    <property type="evidence" value="ECO:0007669"/>
    <property type="project" value="UniProtKB-KW"/>
</dbReference>
<dbReference type="InterPro" id="IPR020541">
    <property type="entry name" value="Chorismate_synthase_CS"/>
</dbReference>
<name>A0AAD9MU78_9ANNE</name>
<dbReference type="GO" id="GO:0008652">
    <property type="term" value="P:amino acid biosynthetic process"/>
    <property type="evidence" value="ECO:0007669"/>
    <property type="project" value="UniProtKB-KW"/>
</dbReference>
<dbReference type="PANTHER" id="PTHR21085">
    <property type="entry name" value="CHORISMATE SYNTHASE"/>
    <property type="match status" value="1"/>
</dbReference>
<dbReference type="GO" id="GO:0005829">
    <property type="term" value="C:cytosol"/>
    <property type="evidence" value="ECO:0007669"/>
    <property type="project" value="TreeGrafter"/>
</dbReference>
<dbReference type="Gene3D" id="3.60.150.10">
    <property type="entry name" value="Chorismate synthase AroC"/>
    <property type="match status" value="1"/>
</dbReference>
<reference evidence="8" key="1">
    <citation type="journal article" date="2023" name="Mol. Biol. Evol.">
        <title>Third-Generation Sequencing Reveals the Adaptive Role of the Epigenome in Three Deep-Sea Polychaetes.</title>
        <authorList>
            <person name="Perez M."/>
            <person name="Aroh O."/>
            <person name="Sun Y."/>
            <person name="Lan Y."/>
            <person name="Juniper S.K."/>
            <person name="Young C.R."/>
            <person name="Angers B."/>
            <person name="Qian P.Y."/>
        </authorList>
    </citation>
    <scope>NUCLEOTIDE SEQUENCE</scope>
    <source>
        <strain evidence="8">P08H-3</strain>
    </source>
</reference>
<dbReference type="NCBIfam" id="TIGR00033">
    <property type="entry name" value="aroC"/>
    <property type="match status" value="1"/>
</dbReference>
<evidence type="ECO:0000256" key="5">
    <source>
        <dbReference type="ARBA" id="ARBA00023141"/>
    </source>
</evidence>
<evidence type="ECO:0000256" key="2">
    <source>
        <dbReference type="ARBA" id="ARBA00008014"/>
    </source>
</evidence>
<dbReference type="NCBIfam" id="NF003793">
    <property type="entry name" value="PRK05382.1"/>
    <property type="match status" value="1"/>
</dbReference>
<keyword evidence="6 7" id="KW-0456">Lyase</keyword>
<comment type="cofactor">
    <cofactor evidence="7">
        <name>FMNH2</name>
        <dbReference type="ChEBI" id="CHEBI:57618"/>
    </cofactor>
    <text evidence="7">Reduced FMN (FMNH(2)).</text>
</comment>
<evidence type="ECO:0000256" key="6">
    <source>
        <dbReference type="ARBA" id="ARBA00023239"/>
    </source>
</evidence>
<dbReference type="PIRSF" id="PIRSF001456">
    <property type="entry name" value="Chorismate_synth"/>
    <property type="match status" value="1"/>
</dbReference>
<dbReference type="GO" id="GO:0010181">
    <property type="term" value="F:FMN binding"/>
    <property type="evidence" value="ECO:0007669"/>
    <property type="project" value="TreeGrafter"/>
</dbReference>
<comment type="similarity">
    <text evidence="2 7">Belongs to the chorismate synthase family.</text>
</comment>
<proteinExistence type="inferred from homology"/>
<sequence>MSGNSFGLLFRLTTFGESHGKAIGVIVEGTPAKVPLQEKDIQEQLDKRKPGQSNISTPRKETDIVHILSGVFEGYTTGTPIMMILHNHDADPQAYHAIKNKFRPGHADYTYLKKYGIRDWRGSGRASGRETAARVAAGAIARKLLAYRGVSVLAYSKEIAGITCQTFDKNAIERNLLRAPDMQAAQKMQQAIEALKEEQNSAGGIIECTIKGVPVGLGEPVFDKIEALLGHAMLSIGAVKAIEFGSGFAASRMTAKEQNDQMSPQGFLSNNAGGMLGGISTGLDIIFRIAVKAPSSIGIKQKTITIDGKDTTIETKGRHDTCICPRIVPVTEAMTCIVLEDLYQRYEAYQFPQNPALRNSNKSQ</sequence>
<dbReference type="HAMAP" id="MF_00300">
    <property type="entry name" value="Chorismate_synth"/>
    <property type="match status" value="1"/>
</dbReference>
<gene>
    <name evidence="8" type="ORF">LSH36_793g01235</name>
</gene>
<dbReference type="Pfam" id="PF01264">
    <property type="entry name" value="Chorismate_synt"/>
    <property type="match status" value="1"/>
</dbReference>